<reference evidence="3" key="1">
    <citation type="journal article" date="2019" name="Int. J. Syst. Evol. Microbiol.">
        <title>The Global Catalogue of Microorganisms (GCM) 10K type strain sequencing project: providing services to taxonomists for standard genome sequencing and annotation.</title>
        <authorList>
            <consortium name="The Broad Institute Genomics Platform"/>
            <consortium name="The Broad Institute Genome Sequencing Center for Infectious Disease"/>
            <person name="Wu L."/>
            <person name="Ma J."/>
        </authorList>
    </citation>
    <scope>NUCLEOTIDE SEQUENCE [LARGE SCALE GENOMIC DNA]</scope>
    <source>
        <strain evidence="3">CGMCC 4.1621</strain>
    </source>
</reference>
<evidence type="ECO:0000259" key="1">
    <source>
        <dbReference type="Pfam" id="PF01207"/>
    </source>
</evidence>
<dbReference type="InterPro" id="IPR013785">
    <property type="entry name" value="Aldolase_TIM"/>
</dbReference>
<gene>
    <name evidence="2" type="ORF">ACFQIC_07950</name>
</gene>
<comment type="caution">
    <text evidence="2">The sequence shown here is derived from an EMBL/GenBank/DDBJ whole genome shotgun (WGS) entry which is preliminary data.</text>
</comment>
<protein>
    <submittedName>
        <fullName evidence="2">tRNA-dihydrouridine synthase</fullName>
    </submittedName>
</protein>
<dbReference type="Pfam" id="PF01207">
    <property type="entry name" value="Dus"/>
    <property type="match status" value="1"/>
</dbReference>
<evidence type="ECO:0000313" key="3">
    <source>
        <dbReference type="Proteomes" id="UP001596410"/>
    </source>
</evidence>
<accession>A0ABW2EHL9</accession>
<dbReference type="Gene3D" id="3.20.20.70">
    <property type="entry name" value="Aldolase class I"/>
    <property type="match status" value="1"/>
</dbReference>
<proteinExistence type="predicted"/>
<feature type="domain" description="DUS-like FMN-binding" evidence="1">
    <location>
        <begin position="23"/>
        <end position="67"/>
    </location>
</feature>
<dbReference type="SUPFAM" id="SSF51395">
    <property type="entry name" value="FMN-linked oxidoreductases"/>
    <property type="match status" value="1"/>
</dbReference>
<evidence type="ECO:0000313" key="2">
    <source>
        <dbReference type="EMBL" id="MFC7061788.1"/>
    </source>
</evidence>
<dbReference type="InterPro" id="IPR035587">
    <property type="entry name" value="DUS-like_FMN-bd"/>
</dbReference>
<name>A0ABW2EHL9_9BACI</name>
<organism evidence="2 3">
    <name type="scientific">Halobacillus seohaensis</name>
    <dbReference type="NCBI Taxonomy" id="447421"/>
    <lineage>
        <taxon>Bacteria</taxon>
        <taxon>Bacillati</taxon>
        <taxon>Bacillota</taxon>
        <taxon>Bacilli</taxon>
        <taxon>Bacillales</taxon>
        <taxon>Bacillaceae</taxon>
        <taxon>Halobacillus</taxon>
    </lineage>
</organism>
<dbReference type="Proteomes" id="UP001596410">
    <property type="component" value="Unassembled WGS sequence"/>
</dbReference>
<dbReference type="EMBL" id="JBHSZV010000018">
    <property type="protein sequence ID" value="MFC7061788.1"/>
    <property type="molecule type" value="Genomic_DNA"/>
</dbReference>
<keyword evidence="3" id="KW-1185">Reference proteome</keyword>
<sequence>MKRQSSRPLIPSILIWAVPYPRKPVTVKMRAGWDQEHVYALENGKTLDTAGAKAVALHGRKRDQMIGIFYDFAADIEESIKDS</sequence>